<name>A0ABV4CKF2_9PSEU</name>
<protein>
    <recommendedName>
        <fullName evidence="4">Branched-chain amino acid ABC transporter permease</fullName>
    </recommendedName>
</protein>
<evidence type="ECO:0008006" key="4">
    <source>
        <dbReference type="Google" id="ProtNLM"/>
    </source>
</evidence>
<feature type="transmembrane region" description="Helical" evidence="1">
    <location>
        <begin position="97"/>
        <end position="116"/>
    </location>
</feature>
<reference evidence="2 3" key="1">
    <citation type="submission" date="2024-08" db="EMBL/GenBank/DDBJ databases">
        <title>Genome mining of Saccharopolyspora cebuensis PGLac3 from Nigerian medicinal plant.</title>
        <authorList>
            <person name="Ezeobiora C.E."/>
            <person name="Igbokwe N.H."/>
            <person name="Amin D.H."/>
            <person name="Mendie U.E."/>
        </authorList>
    </citation>
    <scope>NUCLEOTIDE SEQUENCE [LARGE SCALE GENOMIC DNA]</scope>
    <source>
        <strain evidence="2 3">PGLac3</strain>
    </source>
</reference>
<keyword evidence="1" id="KW-0472">Membrane</keyword>
<accession>A0ABV4CKF2</accession>
<feature type="transmembrane region" description="Helical" evidence="1">
    <location>
        <begin position="58"/>
        <end position="85"/>
    </location>
</feature>
<evidence type="ECO:0000313" key="2">
    <source>
        <dbReference type="EMBL" id="MEY8040447.1"/>
    </source>
</evidence>
<keyword evidence="3" id="KW-1185">Reference proteome</keyword>
<feature type="transmembrane region" description="Helical" evidence="1">
    <location>
        <begin position="26"/>
        <end position="46"/>
    </location>
</feature>
<organism evidence="2 3">
    <name type="scientific">Saccharopolyspora cebuensis</name>
    <dbReference type="NCBI Taxonomy" id="418759"/>
    <lineage>
        <taxon>Bacteria</taxon>
        <taxon>Bacillati</taxon>
        <taxon>Actinomycetota</taxon>
        <taxon>Actinomycetes</taxon>
        <taxon>Pseudonocardiales</taxon>
        <taxon>Pseudonocardiaceae</taxon>
        <taxon>Saccharopolyspora</taxon>
    </lineage>
</organism>
<proteinExistence type="predicted"/>
<gene>
    <name evidence="2" type="ORF">AB8O55_13655</name>
</gene>
<keyword evidence="1" id="KW-1133">Transmembrane helix</keyword>
<dbReference type="RefSeq" id="WP_345367427.1">
    <property type="nucleotide sequence ID" value="NZ_BAABII010000018.1"/>
</dbReference>
<dbReference type="Proteomes" id="UP001564626">
    <property type="component" value="Unassembled WGS sequence"/>
</dbReference>
<evidence type="ECO:0000313" key="3">
    <source>
        <dbReference type="Proteomes" id="UP001564626"/>
    </source>
</evidence>
<sequence>MTASSDQPERGRPAWKTILRSSLDGALIGAGAGIAYAIAVALYGAVASAPNWEGFAGVAAVAGLVAVPVGIALGTVFGTAFGLAARLGLRHLPWVECAVVAVFGGLVLALVITGSGQVNSGVLVWGAGPLVAGVPAAALHGWRLQRRTA</sequence>
<feature type="transmembrane region" description="Helical" evidence="1">
    <location>
        <begin position="122"/>
        <end position="142"/>
    </location>
</feature>
<keyword evidence="1" id="KW-0812">Transmembrane</keyword>
<dbReference type="EMBL" id="JBGEHV010000021">
    <property type="protein sequence ID" value="MEY8040447.1"/>
    <property type="molecule type" value="Genomic_DNA"/>
</dbReference>
<comment type="caution">
    <text evidence="2">The sequence shown here is derived from an EMBL/GenBank/DDBJ whole genome shotgun (WGS) entry which is preliminary data.</text>
</comment>
<evidence type="ECO:0000256" key="1">
    <source>
        <dbReference type="SAM" id="Phobius"/>
    </source>
</evidence>